<evidence type="ECO:0000259" key="3">
    <source>
        <dbReference type="PROSITE" id="PS50076"/>
    </source>
</evidence>
<dbReference type="PRINTS" id="PR00625">
    <property type="entry name" value="JDOMAIN"/>
</dbReference>
<dbReference type="Gene3D" id="1.10.287.110">
    <property type="entry name" value="DnaJ domain"/>
    <property type="match status" value="1"/>
</dbReference>
<dbReference type="SUPFAM" id="SSF46565">
    <property type="entry name" value="Chaperone J-domain"/>
    <property type="match status" value="1"/>
</dbReference>
<accession>A0AAU8LTC4</accession>
<reference evidence="4" key="1">
    <citation type="journal article" date="2024" name="Syst. Appl. Microbiol.">
        <title>First single-strain enrichments of Electrothrix cable bacteria, description of E. aestuarii sp. nov. and E. rattekaaiensis sp. nov., and proposal of a cable bacteria taxonomy following the rules of the SeqCode.</title>
        <authorList>
            <person name="Plum-Jensen L.E."/>
            <person name="Schramm A."/>
            <person name="Marshall I.P.G."/>
        </authorList>
    </citation>
    <scope>NUCLEOTIDE SEQUENCE</scope>
    <source>
        <strain evidence="4">Rat1</strain>
    </source>
</reference>
<feature type="compositionally biased region" description="Low complexity" evidence="1">
    <location>
        <begin position="224"/>
        <end position="242"/>
    </location>
</feature>
<dbReference type="InterPro" id="IPR032710">
    <property type="entry name" value="NTF2-like_dom_sf"/>
</dbReference>
<feature type="region of interest" description="Disordered" evidence="1">
    <location>
        <begin position="202"/>
        <end position="246"/>
    </location>
</feature>
<evidence type="ECO:0000313" key="4">
    <source>
        <dbReference type="EMBL" id="XCN72384.1"/>
    </source>
</evidence>
<dbReference type="SUPFAM" id="SSF54427">
    <property type="entry name" value="NTF2-like"/>
    <property type="match status" value="1"/>
</dbReference>
<protein>
    <submittedName>
        <fullName evidence="4">DnaJ domain-containing protein</fullName>
    </submittedName>
</protein>
<feature type="transmembrane region" description="Helical" evidence="2">
    <location>
        <begin position="169"/>
        <end position="191"/>
    </location>
</feature>
<keyword evidence="2" id="KW-0472">Membrane</keyword>
<dbReference type="Pfam" id="PF00226">
    <property type="entry name" value="DnaJ"/>
    <property type="match status" value="1"/>
</dbReference>
<evidence type="ECO:0000256" key="1">
    <source>
        <dbReference type="SAM" id="MobiDB-lite"/>
    </source>
</evidence>
<feature type="region of interest" description="Disordered" evidence="1">
    <location>
        <begin position="291"/>
        <end position="312"/>
    </location>
</feature>
<dbReference type="InterPro" id="IPR036869">
    <property type="entry name" value="J_dom_sf"/>
</dbReference>
<dbReference type="InterPro" id="IPR001623">
    <property type="entry name" value="DnaJ_domain"/>
</dbReference>
<dbReference type="EMBL" id="CP159373">
    <property type="protein sequence ID" value="XCN72384.1"/>
    <property type="molecule type" value="Genomic_DNA"/>
</dbReference>
<feature type="compositionally biased region" description="Polar residues" evidence="1">
    <location>
        <begin position="291"/>
        <end position="307"/>
    </location>
</feature>
<feature type="domain" description="J" evidence="3">
    <location>
        <begin position="85"/>
        <end position="140"/>
    </location>
</feature>
<feature type="compositionally biased region" description="Basic and acidic residues" evidence="1">
    <location>
        <begin position="210"/>
        <end position="220"/>
    </location>
</feature>
<sequence length="540" mass="60490">MQSEQILIQKIASRPSTEELILFIAENDAMTKTCSLLHKALTRDDKKKLREISELCQRYNISVSYLTRELNHIQSIFGPQQITSDDHKRLGLQPGASIAEIKQAYRRLSIQHHPDTSSKSDPALFIEITKSYRRLVDQKPGNEHAATSASSAWRYKKKASPRQQPSKKYIYFISLLSGGILLVILTLSFYYQKRVMLNNLGKVSSPSTHKQVEKATEEVSKTGPSSPAQPQFQFSQPSTQPAHYQLPEPPIHIAEKTQERSPVLQKSTKIIIPSPSSTVNLEQSPIDGAANTETEANSTIPSQNLGDSVNEENDNSLVQQSTVEGVNPPPEVAAVAGQEAPFAEIFKHIESSKKNPDVPPGAASEVASNNSKNEDKKSLFAGKKHQQPIVIKAKNKKIQKKTRARAEVKQQQPLQEKSPMELLRKFISNYTATYARKDIQKFSLLFTKDAQENGTPFSKMRNKYIQLFQAVQSIDYHIDVLGTDIQDGGSVATVTGRFRVKLIYSPDKIRDNSGTLTFFLVKNNEDFKVKGLSYNLDPKW</sequence>
<dbReference type="CDD" id="cd06257">
    <property type="entry name" value="DnaJ"/>
    <property type="match status" value="1"/>
</dbReference>
<dbReference type="PROSITE" id="PS50076">
    <property type="entry name" value="DNAJ_2"/>
    <property type="match status" value="1"/>
</dbReference>
<evidence type="ECO:0000256" key="2">
    <source>
        <dbReference type="SAM" id="Phobius"/>
    </source>
</evidence>
<feature type="region of interest" description="Disordered" evidence="1">
    <location>
        <begin position="137"/>
        <end position="159"/>
    </location>
</feature>
<gene>
    <name evidence="4" type="ORF">Q3M24_19125</name>
</gene>
<name>A0AAU8LTC4_9BACT</name>
<organism evidence="4">
    <name type="scientific">Candidatus Electrothrix aestuarii</name>
    <dbReference type="NCBI Taxonomy" id="3062594"/>
    <lineage>
        <taxon>Bacteria</taxon>
        <taxon>Pseudomonadati</taxon>
        <taxon>Thermodesulfobacteriota</taxon>
        <taxon>Desulfobulbia</taxon>
        <taxon>Desulfobulbales</taxon>
        <taxon>Desulfobulbaceae</taxon>
        <taxon>Candidatus Electrothrix</taxon>
    </lineage>
</organism>
<dbReference type="KEGG" id="eaj:Q3M24_19125"/>
<dbReference type="AlphaFoldDB" id="A0AAU8LTC4"/>
<proteinExistence type="predicted"/>
<reference evidence="4" key="2">
    <citation type="submission" date="2024-06" db="EMBL/GenBank/DDBJ databases">
        <authorList>
            <person name="Plum-Jensen L.E."/>
            <person name="Schramm A."/>
            <person name="Marshall I.P.G."/>
        </authorList>
    </citation>
    <scope>NUCLEOTIDE SEQUENCE</scope>
    <source>
        <strain evidence="4">Rat1</strain>
    </source>
</reference>
<keyword evidence="2" id="KW-0812">Transmembrane</keyword>
<dbReference type="SMART" id="SM00271">
    <property type="entry name" value="DnaJ"/>
    <property type="match status" value="1"/>
</dbReference>
<feature type="region of interest" description="Disordered" evidence="1">
    <location>
        <begin position="352"/>
        <end position="385"/>
    </location>
</feature>
<dbReference type="Gene3D" id="3.10.450.50">
    <property type="match status" value="1"/>
</dbReference>
<keyword evidence="2" id="KW-1133">Transmembrane helix</keyword>